<evidence type="ECO:0000256" key="7">
    <source>
        <dbReference type="ARBA" id="ARBA00025554"/>
    </source>
</evidence>
<dbReference type="CDD" id="cd22392">
    <property type="entry name" value="KH-I_PNO1_rpt2"/>
    <property type="match status" value="1"/>
</dbReference>
<evidence type="ECO:0000256" key="5">
    <source>
        <dbReference type="ARBA" id="ARBA00022884"/>
    </source>
</evidence>
<comment type="similarity">
    <text evidence="2">Belongs to the PNO1 family.</text>
</comment>
<comment type="subunit">
    <text evidence="3">Component of the small ribosomal subunit, ribosomal RNA processing complex (SSU RRP complex).</text>
</comment>
<dbReference type="InterPro" id="IPR036612">
    <property type="entry name" value="KH_dom_type_1_sf"/>
</dbReference>
<proteinExistence type="inferred from homology"/>
<comment type="caution">
    <text evidence="11">The sequence shown here is derived from an EMBL/GenBank/DDBJ whole genome shotgun (WGS) entry which is preliminary data.</text>
</comment>
<keyword evidence="12" id="KW-1185">Reference proteome</keyword>
<feature type="domain" description="K Homology" evidence="10">
    <location>
        <begin position="207"/>
        <end position="272"/>
    </location>
</feature>
<evidence type="ECO:0000256" key="6">
    <source>
        <dbReference type="ARBA" id="ARBA00023242"/>
    </source>
</evidence>
<dbReference type="SMART" id="SM00322">
    <property type="entry name" value="KH"/>
    <property type="match status" value="1"/>
</dbReference>
<reference evidence="11 12" key="1">
    <citation type="journal article" date="2017" name="Mol. Ecol.">
        <title>Comparative and population genomic landscape of Phellinus noxius: A hypervariable fungus causing root rot in trees.</title>
        <authorList>
            <person name="Chung C.L."/>
            <person name="Lee T.J."/>
            <person name="Akiba M."/>
            <person name="Lee H.H."/>
            <person name="Kuo T.H."/>
            <person name="Liu D."/>
            <person name="Ke H.M."/>
            <person name="Yokoi T."/>
            <person name="Roa M.B."/>
            <person name="Lu M.J."/>
            <person name="Chang Y.Y."/>
            <person name="Ann P.J."/>
            <person name="Tsai J.N."/>
            <person name="Chen C.Y."/>
            <person name="Tzean S.S."/>
            <person name="Ota Y."/>
            <person name="Hattori T."/>
            <person name="Sahashi N."/>
            <person name="Liou R.F."/>
            <person name="Kikuchi T."/>
            <person name="Tsai I.J."/>
        </authorList>
    </citation>
    <scope>NUCLEOTIDE SEQUENCE [LARGE SCALE GENOMIC DNA]</scope>
    <source>
        <strain evidence="11 12">FFPRI411160</strain>
    </source>
</reference>
<name>A0A286UXM9_9AGAM</name>
<comment type="subcellular location">
    <subcellularLocation>
        <location evidence="1">Nucleus</location>
        <location evidence="1">Nucleolus</location>
    </subcellularLocation>
</comment>
<evidence type="ECO:0000259" key="10">
    <source>
        <dbReference type="SMART" id="SM00322"/>
    </source>
</evidence>
<evidence type="ECO:0000313" key="12">
    <source>
        <dbReference type="Proteomes" id="UP000217199"/>
    </source>
</evidence>
<dbReference type="InParanoid" id="A0A286UXM9"/>
<evidence type="ECO:0000256" key="2">
    <source>
        <dbReference type="ARBA" id="ARBA00007515"/>
    </source>
</evidence>
<dbReference type="Proteomes" id="UP000217199">
    <property type="component" value="Unassembled WGS sequence"/>
</dbReference>
<evidence type="ECO:0000256" key="4">
    <source>
        <dbReference type="ARBA" id="ARBA00016042"/>
    </source>
</evidence>
<feature type="compositionally biased region" description="Basic residues" evidence="9">
    <location>
        <begin position="15"/>
        <end position="28"/>
    </location>
</feature>
<evidence type="ECO:0000313" key="11">
    <source>
        <dbReference type="EMBL" id="PAV24359.1"/>
    </source>
</evidence>
<dbReference type="GO" id="GO:0005730">
    <property type="term" value="C:nucleolus"/>
    <property type="evidence" value="ECO:0007669"/>
    <property type="project" value="UniProtKB-SubCell"/>
</dbReference>
<organism evidence="11 12">
    <name type="scientific">Pyrrhoderma noxium</name>
    <dbReference type="NCBI Taxonomy" id="2282107"/>
    <lineage>
        <taxon>Eukaryota</taxon>
        <taxon>Fungi</taxon>
        <taxon>Dikarya</taxon>
        <taxon>Basidiomycota</taxon>
        <taxon>Agaricomycotina</taxon>
        <taxon>Agaricomycetes</taxon>
        <taxon>Hymenochaetales</taxon>
        <taxon>Hymenochaetaceae</taxon>
        <taxon>Pyrrhoderma</taxon>
    </lineage>
</organism>
<dbReference type="OrthoDB" id="1932641at2759"/>
<evidence type="ECO:0000256" key="8">
    <source>
        <dbReference type="ARBA" id="ARBA00071744"/>
    </source>
</evidence>
<dbReference type="InterPro" id="IPR055211">
    <property type="entry name" value="KH_PNO1_2nd"/>
</dbReference>
<evidence type="ECO:0000256" key="9">
    <source>
        <dbReference type="SAM" id="MobiDB-lite"/>
    </source>
</evidence>
<feature type="compositionally biased region" description="Acidic residues" evidence="9">
    <location>
        <begin position="68"/>
        <end position="78"/>
    </location>
</feature>
<dbReference type="EMBL" id="NBII01000001">
    <property type="protein sequence ID" value="PAV24359.1"/>
    <property type="molecule type" value="Genomic_DNA"/>
</dbReference>
<dbReference type="FunFam" id="3.30.1370.10:FF:000009">
    <property type="entry name" value="RNA-binding protein PNO1"/>
    <property type="match status" value="1"/>
</dbReference>
<dbReference type="CDD" id="cd22391">
    <property type="entry name" value="KH-I_PNO1_rpt1"/>
    <property type="match status" value="1"/>
</dbReference>
<sequence>MVVLNPIETAASLEKKKKTRRKQSKKVARVADPKEIQAALEQDADMEEGPSDIPTTFTQSGDNSAESNNDDGDDDDTIMIDNEEDTIVTATDSNPLNFAPLSAAAQAKALGTKKSEMRRIPMPPHRMTPLKKEWVNVFGPLTELLGLQVRMNVQRRCVEIRTSKHTKEIGSLQKGADFVKAFALGFDVNDAIALLRMDDLYLDSFEIKDVKTLHGDHLSRAIGRIAGQDGKTKFTIENASRTRIILADTKIHILGTFQNIKVARDAIVSLILGSPPGKVYAGLRTVASRMRQRAI</sequence>
<dbReference type="Gene3D" id="3.30.1370.10">
    <property type="entry name" value="K Homology domain, type 1"/>
    <property type="match status" value="1"/>
</dbReference>
<evidence type="ECO:0000256" key="3">
    <source>
        <dbReference type="ARBA" id="ARBA00011420"/>
    </source>
</evidence>
<protein>
    <recommendedName>
        <fullName evidence="4">Pre-rRNA-processing protein PNO1</fullName>
    </recommendedName>
    <alternativeName>
        <fullName evidence="8">Pre-rRNA-processing protein pno1</fullName>
    </alternativeName>
</protein>
<dbReference type="AlphaFoldDB" id="A0A286UXM9"/>
<dbReference type="InterPro" id="IPR004087">
    <property type="entry name" value="KH_dom"/>
</dbReference>
<dbReference type="GO" id="GO:0003723">
    <property type="term" value="F:RNA binding"/>
    <property type="evidence" value="ECO:0007669"/>
    <property type="project" value="UniProtKB-KW"/>
</dbReference>
<feature type="region of interest" description="Disordered" evidence="9">
    <location>
        <begin position="1"/>
        <end position="78"/>
    </location>
</feature>
<dbReference type="SUPFAM" id="SSF54791">
    <property type="entry name" value="Eukaryotic type KH-domain (KH-domain type I)"/>
    <property type="match status" value="1"/>
</dbReference>
<dbReference type="PANTHER" id="PTHR12826">
    <property type="entry name" value="RIBONUCLEASE Y"/>
    <property type="match status" value="1"/>
</dbReference>
<evidence type="ECO:0000256" key="1">
    <source>
        <dbReference type="ARBA" id="ARBA00004604"/>
    </source>
</evidence>
<dbReference type="InterPro" id="IPR055212">
    <property type="entry name" value="KH-I_PNO1_first"/>
</dbReference>
<dbReference type="FunCoup" id="A0A286UXM9">
    <property type="interactions" value="339"/>
</dbReference>
<dbReference type="Pfam" id="PF22891">
    <property type="entry name" value="KH_PNO1_2nd"/>
    <property type="match status" value="1"/>
</dbReference>
<accession>A0A286UXM9</accession>
<dbReference type="PANTHER" id="PTHR12826:SF13">
    <property type="entry name" value="RNA-BINDING PROTEIN PNO1"/>
    <property type="match status" value="1"/>
</dbReference>
<comment type="function">
    <text evidence="7">Required for small ribosomal subunit (SSU) synthesis. Has a role in the processing of early nucleolar and late cytoplasmic pre-RNA species.</text>
</comment>
<gene>
    <name evidence="11" type="ORF">PNOK_0142700</name>
</gene>
<keyword evidence="6" id="KW-0539">Nucleus</keyword>
<keyword evidence="5" id="KW-0694">RNA-binding</keyword>
<dbReference type="STRING" id="2282107.A0A286UXM9"/>